<evidence type="ECO:0000313" key="2">
    <source>
        <dbReference type="EMBL" id="KAF5945008.1"/>
    </source>
</evidence>
<feature type="compositionally biased region" description="Basic and acidic residues" evidence="1">
    <location>
        <begin position="59"/>
        <end position="69"/>
    </location>
</feature>
<name>A0A7J7H029_CAMSI</name>
<sequence>LQGRIGESSFSLKISTELLEVLNRIWSLKEQHAFNTSLVNALKRELDHSRAQIKELLREKETHRQEEQGGKSIKSCSSFGEGGDRRRAKIKRAFRNPSQKLAPELSELKTSFSNATKIKRAFRNPSQKLALELSELKTSFSDATKELEKEKKE</sequence>
<accession>A0A7J7H029</accession>
<dbReference type="Proteomes" id="UP000593564">
    <property type="component" value="Unassembled WGS sequence"/>
</dbReference>
<dbReference type="EMBL" id="JACBKZ010000007">
    <property type="protein sequence ID" value="KAF5945008.1"/>
    <property type="molecule type" value="Genomic_DNA"/>
</dbReference>
<feature type="region of interest" description="Disordered" evidence="1">
    <location>
        <begin position="59"/>
        <end position="96"/>
    </location>
</feature>
<gene>
    <name evidence="2" type="ORF">HYC85_015236</name>
</gene>
<reference evidence="3" key="1">
    <citation type="journal article" date="2020" name="Nat. Commun.">
        <title>Genome assembly of wild tea tree DASZ reveals pedigree and selection history of tea varieties.</title>
        <authorList>
            <person name="Zhang W."/>
            <person name="Zhang Y."/>
            <person name="Qiu H."/>
            <person name="Guo Y."/>
            <person name="Wan H."/>
            <person name="Zhang X."/>
            <person name="Scossa F."/>
            <person name="Alseekh S."/>
            <person name="Zhang Q."/>
            <person name="Wang P."/>
            <person name="Xu L."/>
            <person name="Schmidt M.H."/>
            <person name="Jia X."/>
            <person name="Li D."/>
            <person name="Zhu A."/>
            <person name="Guo F."/>
            <person name="Chen W."/>
            <person name="Ni D."/>
            <person name="Usadel B."/>
            <person name="Fernie A.R."/>
            <person name="Wen W."/>
        </authorList>
    </citation>
    <scope>NUCLEOTIDE SEQUENCE [LARGE SCALE GENOMIC DNA]</scope>
    <source>
        <strain evidence="3">cv. G240</strain>
    </source>
</reference>
<protein>
    <submittedName>
        <fullName evidence="2">Uncharacterized protein</fullName>
    </submittedName>
</protein>
<dbReference type="InterPro" id="IPR043424">
    <property type="entry name" value="BLT-like"/>
</dbReference>
<organism evidence="2 3">
    <name type="scientific">Camellia sinensis</name>
    <name type="common">Tea plant</name>
    <name type="synonym">Thea sinensis</name>
    <dbReference type="NCBI Taxonomy" id="4442"/>
    <lineage>
        <taxon>Eukaryota</taxon>
        <taxon>Viridiplantae</taxon>
        <taxon>Streptophyta</taxon>
        <taxon>Embryophyta</taxon>
        <taxon>Tracheophyta</taxon>
        <taxon>Spermatophyta</taxon>
        <taxon>Magnoliopsida</taxon>
        <taxon>eudicotyledons</taxon>
        <taxon>Gunneridae</taxon>
        <taxon>Pentapetalae</taxon>
        <taxon>asterids</taxon>
        <taxon>Ericales</taxon>
        <taxon>Theaceae</taxon>
        <taxon>Camellia</taxon>
    </lineage>
</organism>
<reference evidence="2 3" key="2">
    <citation type="submission" date="2020-07" db="EMBL/GenBank/DDBJ databases">
        <title>Genome assembly of wild tea tree DASZ reveals pedigree and selection history of tea varieties.</title>
        <authorList>
            <person name="Zhang W."/>
        </authorList>
    </citation>
    <scope>NUCLEOTIDE SEQUENCE [LARGE SCALE GENOMIC DNA]</scope>
    <source>
        <strain evidence="3">cv. G240</strain>
        <tissue evidence="2">Leaf</tissue>
    </source>
</reference>
<feature type="non-terminal residue" evidence="2">
    <location>
        <position position="1"/>
    </location>
</feature>
<evidence type="ECO:0000313" key="3">
    <source>
        <dbReference type="Proteomes" id="UP000593564"/>
    </source>
</evidence>
<proteinExistence type="predicted"/>
<dbReference type="PANTHER" id="PTHR31071:SF9">
    <property type="entry name" value="INTRACELLULAR PROTEIN TRANSPORT PROTEIN USO1-RELATED"/>
    <property type="match status" value="1"/>
</dbReference>
<dbReference type="AlphaFoldDB" id="A0A7J7H029"/>
<keyword evidence="3" id="KW-1185">Reference proteome</keyword>
<comment type="caution">
    <text evidence="2">The sequence shown here is derived from an EMBL/GenBank/DDBJ whole genome shotgun (WGS) entry which is preliminary data.</text>
</comment>
<dbReference type="PANTHER" id="PTHR31071">
    <property type="entry name" value="GB|AAF24581.1"/>
    <property type="match status" value="1"/>
</dbReference>
<evidence type="ECO:0000256" key="1">
    <source>
        <dbReference type="SAM" id="MobiDB-lite"/>
    </source>
</evidence>